<name>A0AAV6ZKG7_ENGPU</name>
<dbReference type="EMBL" id="WNYA01000330">
    <property type="protein sequence ID" value="KAG8548770.1"/>
    <property type="molecule type" value="Genomic_DNA"/>
</dbReference>
<dbReference type="Proteomes" id="UP000824782">
    <property type="component" value="Unassembled WGS sequence"/>
</dbReference>
<gene>
    <name evidence="1" type="ORF">GDO81_024261</name>
</gene>
<protein>
    <submittedName>
        <fullName evidence="1">Uncharacterized protein</fullName>
    </submittedName>
</protein>
<keyword evidence="2" id="KW-1185">Reference proteome</keyword>
<reference evidence="1" key="1">
    <citation type="thesis" date="2020" institute="ProQuest LLC" country="789 East Eisenhower Parkway, Ann Arbor, MI, USA">
        <title>Comparative Genomics and Chromosome Evolution.</title>
        <authorList>
            <person name="Mudd A.B."/>
        </authorList>
    </citation>
    <scope>NUCLEOTIDE SEQUENCE</scope>
    <source>
        <strain evidence="1">237g6f4</strain>
        <tissue evidence="1">Blood</tissue>
    </source>
</reference>
<sequence length="84" mass="9527">MMPNSSVQCIHWAQANSTELLRLMVENHSKIKFIGRFCIQKSPLPKDSAVQYFVHLCNDCTRCCQPVQWKLLSGCFSQPIGKGV</sequence>
<accession>A0AAV6ZKG7</accession>
<proteinExistence type="predicted"/>
<evidence type="ECO:0000313" key="2">
    <source>
        <dbReference type="Proteomes" id="UP000824782"/>
    </source>
</evidence>
<evidence type="ECO:0000313" key="1">
    <source>
        <dbReference type="EMBL" id="KAG8548770.1"/>
    </source>
</evidence>
<dbReference type="AlphaFoldDB" id="A0AAV6ZKG7"/>
<organism evidence="1 2">
    <name type="scientific">Engystomops pustulosus</name>
    <name type="common">Tungara frog</name>
    <name type="synonym">Physalaemus pustulosus</name>
    <dbReference type="NCBI Taxonomy" id="76066"/>
    <lineage>
        <taxon>Eukaryota</taxon>
        <taxon>Metazoa</taxon>
        <taxon>Chordata</taxon>
        <taxon>Craniata</taxon>
        <taxon>Vertebrata</taxon>
        <taxon>Euteleostomi</taxon>
        <taxon>Amphibia</taxon>
        <taxon>Batrachia</taxon>
        <taxon>Anura</taxon>
        <taxon>Neobatrachia</taxon>
        <taxon>Hyloidea</taxon>
        <taxon>Leptodactylidae</taxon>
        <taxon>Leiuperinae</taxon>
        <taxon>Engystomops</taxon>
    </lineage>
</organism>
<comment type="caution">
    <text evidence="1">The sequence shown here is derived from an EMBL/GenBank/DDBJ whole genome shotgun (WGS) entry which is preliminary data.</text>
</comment>